<evidence type="ECO:0000313" key="1">
    <source>
        <dbReference type="EMBL" id="PNT60560.1"/>
    </source>
</evidence>
<name>A0A2K2CEV7_BRADI</name>
<reference evidence="1 2" key="1">
    <citation type="journal article" date="2010" name="Nature">
        <title>Genome sequencing and analysis of the model grass Brachypodium distachyon.</title>
        <authorList>
            <consortium name="International Brachypodium Initiative"/>
        </authorList>
    </citation>
    <scope>NUCLEOTIDE SEQUENCE [LARGE SCALE GENOMIC DNA]</scope>
    <source>
        <strain evidence="1 2">Bd21</strain>
    </source>
</reference>
<dbReference type="EMBL" id="CM000884">
    <property type="protein sequence ID" value="PNT60560.1"/>
    <property type="molecule type" value="Genomic_DNA"/>
</dbReference>
<dbReference type="ExpressionAtlas" id="A0A2K2CEV7">
    <property type="expression patterns" value="baseline and differential"/>
</dbReference>
<keyword evidence="3" id="KW-1185">Reference proteome</keyword>
<organism evidence="1">
    <name type="scientific">Brachypodium distachyon</name>
    <name type="common">Purple false brome</name>
    <name type="synonym">Trachynia distachya</name>
    <dbReference type="NCBI Taxonomy" id="15368"/>
    <lineage>
        <taxon>Eukaryota</taxon>
        <taxon>Viridiplantae</taxon>
        <taxon>Streptophyta</taxon>
        <taxon>Embryophyta</taxon>
        <taxon>Tracheophyta</taxon>
        <taxon>Spermatophyta</taxon>
        <taxon>Magnoliopsida</taxon>
        <taxon>Liliopsida</taxon>
        <taxon>Poales</taxon>
        <taxon>Poaceae</taxon>
        <taxon>BOP clade</taxon>
        <taxon>Pooideae</taxon>
        <taxon>Stipodae</taxon>
        <taxon>Brachypodieae</taxon>
        <taxon>Brachypodium</taxon>
    </lineage>
</organism>
<sequence>MPHLCLHPRCLSAAVATIPNSAASSPIPIRRCIRPSSFSEPGTGAMNRRQGPAASTRLRHDRCQLATSPSGGIHALVPLPKFLKRQPADSTHAVYTKIFLCWIAMEARSHSRSDSCDGCYINFEMC</sequence>
<dbReference type="Gramene" id="PNT60560">
    <property type="protein sequence ID" value="PNT60560"/>
    <property type="gene ID" value="BRADI_5g01602v3"/>
</dbReference>
<reference evidence="2" key="3">
    <citation type="submission" date="2018-08" db="UniProtKB">
        <authorList>
            <consortium name="EnsemblPlants"/>
        </authorList>
    </citation>
    <scope>IDENTIFICATION</scope>
    <source>
        <strain evidence="2">cv. Bd21</strain>
    </source>
</reference>
<proteinExistence type="predicted"/>
<evidence type="ECO:0000313" key="3">
    <source>
        <dbReference type="Proteomes" id="UP000008810"/>
    </source>
</evidence>
<dbReference type="AlphaFoldDB" id="A0A2K2CEV7"/>
<protein>
    <submittedName>
        <fullName evidence="1 2">Uncharacterized protein</fullName>
    </submittedName>
</protein>
<dbReference type="EnsemblPlants" id="PNT60560">
    <property type="protein sequence ID" value="PNT60560"/>
    <property type="gene ID" value="BRADI_5g01602v3"/>
</dbReference>
<accession>A0A2K2CEV7</accession>
<evidence type="ECO:0000313" key="2">
    <source>
        <dbReference type="EnsemblPlants" id="PNT60560"/>
    </source>
</evidence>
<dbReference type="Proteomes" id="UP000008810">
    <property type="component" value="Chromosome 5"/>
</dbReference>
<gene>
    <name evidence="1" type="ORF">BRADI_5g01602v3</name>
</gene>
<reference evidence="1" key="2">
    <citation type="submission" date="2017-06" db="EMBL/GenBank/DDBJ databases">
        <title>WGS assembly of Brachypodium distachyon.</title>
        <authorList>
            <consortium name="The International Brachypodium Initiative"/>
            <person name="Lucas S."/>
            <person name="Harmon-Smith M."/>
            <person name="Lail K."/>
            <person name="Tice H."/>
            <person name="Grimwood J."/>
            <person name="Bruce D."/>
            <person name="Barry K."/>
            <person name="Shu S."/>
            <person name="Lindquist E."/>
            <person name="Wang M."/>
            <person name="Pitluck S."/>
            <person name="Vogel J.P."/>
            <person name="Garvin D.F."/>
            <person name="Mockler T.C."/>
            <person name="Schmutz J."/>
            <person name="Rokhsar D."/>
            <person name="Bevan M.W."/>
        </authorList>
    </citation>
    <scope>NUCLEOTIDE SEQUENCE</scope>
    <source>
        <strain evidence="1">Bd21</strain>
    </source>
</reference>